<dbReference type="Pfam" id="PF08843">
    <property type="entry name" value="AbiEii"/>
    <property type="match status" value="1"/>
</dbReference>
<dbReference type="GO" id="GO:0016740">
    <property type="term" value="F:transferase activity"/>
    <property type="evidence" value="ECO:0007669"/>
    <property type="project" value="UniProtKB-KW"/>
</dbReference>
<dbReference type="InterPro" id="IPR014942">
    <property type="entry name" value="AbiEii"/>
</dbReference>
<keyword evidence="2" id="KW-1185">Reference proteome</keyword>
<dbReference type="Gene3D" id="3.10.450.620">
    <property type="entry name" value="JHP933, nucleotidyltransferase-like core domain"/>
    <property type="match status" value="1"/>
</dbReference>
<accession>A0A9X2L1I6</accession>
<dbReference type="RefSeq" id="WP_255132758.1">
    <property type="nucleotide sequence ID" value="NZ_JANDBC010000001.1"/>
</dbReference>
<evidence type="ECO:0000313" key="2">
    <source>
        <dbReference type="Proteomes" id="UP001139125"/>
    </source>
</evidence>
<protein>
    <submittedName>
        <fullName evidence="1">Nucleotidyl transferase AbiEii/AbiGii toxin family protein</fullName>
    </submittedName>
</protein>
<dbReference type="AlphaFoldDB" id="A0A9X2L1I6"/>
<proteinExistence type="predicted"/>
<gene>
    <name evidence="1" type="ORF">NM125_03095</name>
</gene>
<reference evidence="1" key="1">
    <citation type="submission" date="2022-06" db="EMBL/GenBank/DDBJ databases">
        <title>Gracilimonas sp. CAU 1638 isolated from sea sediment.</title>
        <authorList>
            <person name="Kim W."/>
        </authorList>
    </citation>
    <scope>NUCLEOTIDE SEQUENCE</scope>
    <source>
        <strain evidence="1">CAU 1638</strain>
    </source>
</reference>
<keyword evidence="1" id="KW-0808">Transferase</keyword>
<name>A0A9X2L1I6_9BACT</name>
<sequence length="305" mass="34729">MLESKYKYQVDLLIDVLPYVDQEKCFALKGGTAINLFIRDLPRLSVDIDLTYLPFDDRNKALQNITEALKRIKDAIETSIPDATVNEVADSNGGVAKLTVQKDRAQIKIEVNTVLRGHLYDTQPMQLSETVQDSFGKFAEMTVVSKAELFGGKICAALDRQHPRDLFDVHYLLENEGITETIKYGFLSALLSHGRPVHEVIAPNFKDQKEAFESQFEGMTDVEFSYDDFESTRVRLVKEVQASLTDSDKELLMSFVDGEPKWDLFPHERLKDLPGIKWKLLNIAKLIKSDPDKNKEMRDALIDKL</sequence>
<organism evidence="1 2">
    <name type="scientific">Gracilimonas sediminicola</name>
    <dbReference type="NCBI Taxonomy" id="2952158"/>
    <lineage>
        <taxon>Bacteria</taxon>
        <taxon>Pseudomonadati</taxon>
        <taxon>Balneolota</taxon>
        <taxon>Balneolia</taxon>
        <taxon>Balneolales</taxon>
        <taxon>Balneolaceae</taxon>
        <taxon>Gracilimonas</taxon>
    </lineage>
</organism>
<dbReference type="EMBL" id="JANDBC010000001">
    <property type="protein sequence ID" value="MCP9290567.1"/>
    <property type="molecule type" value="Genomic_DNA"/>
</dbReference>
<comment type="caution">
    <text evidence="1">The sequence shown here is derived from an EMBL/GenBank/DDBJ whole genome shotgun (WGS) entry which is preliminary data.</text>
</comment>
<evidence type="ECO:0000313" key="1">
    <source>
        <dbReference type="EMBL" id="MCP9290567.1"/>
    </source>
</evidence>
<dbReference type="Proteomes" id="UP001139125">
    <property type="component" value="Unassembled WGS sequence"/>
</dbReference>